<proteinExistence type="predicted"/>
<protein>
    <recommendedName>
        <fullName evidence="3">Phage protein</fullName>
    </recommendedName>
</protein>
<comment type="caution">
    <text evidence="1">The sequence shown here is derived from an EMBL/GenBank/DDBJ whole genome shotgun (WGS) entry which is preliminary data.</text>
</comment>
<dbReference type="AlphaFoldDB" id="A0ABD6RZE1"/>
<evidence type="ECO:0000313" key="1">
    <source>
        <dbReference type="EMBL" id="PER40332.1"/>
    </source>
</evidence>
<name>A0ABD6RZE1_BACTU</name>
<gene>
    <name evidence="1" type="ORF">CN495_33610</name>
</gene>
<evidence type="ECO:0000313" key="2">
    <source>
        <dbReference type="Proteomes" id="UP000219897"/>
    </source>
</evidence>
<dbReference type="Proteomes" id="UP000219897">
    <property type="component" value="Unassembled WGS sequence"/>
</dbReference>
<reference evidence="1 2" key="1">
    <citation type="submission" date="2017-09" db="EMBL/GenBank/DDBJ databases">
        <title>Large-scale bioinformatics analysis of Bacillus genomes uncovers conserved roles of natural products in bacterial physiology.</title>
        <authorList>
            <consortium name="Agbiome Team Llc"/>
            <person name="Bleich R.M."/>
            <person name="Kirk G.J."/>
            <person name="Santa Maria K.C."/>
            <person name="Allen S.E."/>
            <person name="Farag S."/>
            <person name="Shank E.A."/>
            <person name="Bowers A."/>
        </authorList>
    </citation>
    <scope>NUCLEOTIDE SEQUENCE [LARGE SCALE GENOMIC DNA]</scope>
    <source>
        <strain evidence="1 2">AFS005140</strain>
    </source>
</reference>
<dbReference type="EMBL" id="NTYF01000215">
    <property type="protein sequence ID" value="PER40332.1"/>
    <property type="molecule type" value="Genomic_DNA"/>
</dbReference>
<dbReference type="RefSeq" id="WP_097888788.1">
    <property type="nucleotide sequence ID" value="NZ_JAZDWF010000015.1"/>
</dbReference>
<organism evidence="1 2">
    <name type="scientific">Bacillus thuringiensis</name>
    <dbReference type="NCBI Taxonomy" id="1428"/>
    <lineage>
        <taxon>Bacteria</taxon>
        <taxon>Bacillati</taxon>
        <taxon>Bacillota</taxon>
        <taxon>Bacilli</taxon>
        <taxon>Bacillales</taxon>
        <taxon>Bacillaceae</taxon>
        <taxon>Bacillus</taxon>
        <taxon>Bacillus cereus group</taxon>
    </lineage>
</organism>
<sequence>MKLNKQEQAVAIGTFISMLGQELVNDRIDKQKLESVLPIFNEMQDNTTPKQKREAMISLLEKAVEEFLK</sequence>
<evidence type="ECO:0008006" key="3">
    <source>
        <dbReference type="Google" id="ProtNLM"/>
    </source>
</evidence>
<accession>A0ABD6RZE1</accession>